<dbReference type="Proteomes" id="UP000681075">
    <property type="component" value="Unassembled WGS sequence"/>
</dbReference>
<evidence type="ECO:0000313" key="2">
    <source>
        <dbReference type="EMBL" id="GIL38156.1"/>
    </source>
</evidence>
<sequence>MRLSALALIAAVALGAPLAAEAAPAAAAPSAATTIQSETVQFVAGRCGRHAHWVRGHRTRRGYVRGHCVPNRRHR</sequence>
<comment type="caution">
    <text evidence="2">The sequence shown here is derived from an EMBL/GenBank/DDBJ whole genome shotgun (WGS) entry which is preliminary data.</text>
</comment>
<dbReference type="RefSeq" id="WP_420241117.1">
    <property type="nucleotide sequence ID" value="NZ_BOPV01000001.1"/>
</dbReference>
<evidence type="ECO:0000256" key="1">
    <source>
        <dbReference type="SAM" id="SignalP"/>
    </source>
</evidence>
<protein>
    <submittedName>
        <fullName evidence="2">Uncharacterized protein</fullName>
    </submittedName>
</protein>
<dbReference type="AlphaFoldDB" id="A0A8S8XAI9"/>
<organism evidence="2 3">
    <name type="scientific">Roseiterribacter gracilis</name>
    <dbReference type="NCBI Taxonomy" id="2812848"/>
    <lineage>
        <taxon>Bacteria</taxon>
        <taxon>Pseudomonadati</taxon>
        <taxon>Pseudomonadota</taxon>
        <taxon>Alphaproteobacteria</taxon>
        <taxon>Rhodospirillales</taxon>
        <taxon>Roseiterribacteraceae</taxon>
        <taxon>Roseiterribacter</taxon>
    </lineage>
</organism>
<reference evidence="2" key="1">
    <citation type="submission" date="2021-02" db="EMBL/GenBank/DDBJ databases">
        <title>Genome sequence of Rhodospirillales sp. strain TMPK1 isolated from soil.</title>
        <authorList>
            <person name="Nakai R."/>
            <person name="Kusada H."/>
            <person name="Tamaki H."/>
        </authorList>
    </citation>
    <scope>NUCLEOTIDE SEQUENCE</scope>
    <source>
        <strain evidence="2">TMPK1</strain>
    </source>
</reference>
<feature type="chain" id="PRO_5035845751" evidence="1">
    <location>
        <begin position="23"/>
        <end position="75"/>
    </location>
</feature>
<keyword evidence="1" id="KW-0732">Signal</keyword>
<gene>
    <name evidence="2" type="ORF">TMPK1_03930</name>
</gene>
<proteinExistence type="predicted"/>
<keyword evidence="3" id="KW-1185">Reference proteome</keyword>
<feature type="signal peptide" evidence="1">
    <location>
        <begin position="1"/>
        <end position="22"/>
    </location>
</feature>
<evidence type="ECO:0000313" key="3">
    <source>
        <dbReference type="Proteomes" id="UP000681075"/>
    </source>
</evidence>
<dbReference type="EMBL" id="BOPV01000001">
    <property type="protein sequence ID" value="GIL38156.1"/>
    <property type="molecule type" value="Genomic_DNA"/>
</dbReference>
<name>A0A8S8XAI9_9PROT</name>
<accession>A0A8S8XAI9</accession>